<evidence type="ECO:0000313" key="4">
    <source>
        <dbReference type="Proteomes" id="UP000594004"/>
    </source>
</evidence>
<evidence type="ECO:0000259" key="2">
    <source>
        <dbReference type="Pfam" id="PF25731"/>
    </source>
</evidence>
<dbReference type="Pfam" id="PF25729">
    <property type="entry name" value="crAss_MUZ_C"/>
    <property type="match status" value="1"/>
</dbReference>
<evidence type="ECO:0000313" key="3">
    <source>
        <dbReference type="EMBL" id="QOR57537.1"/>
    </source>
</evidence>
<proteinExistence type="predicted"/>
<dbReference type="Proteomes" id="UP000594004">
    <property type="component" value="Segment"/>
</dbReference>
<dbReference type="InterPro" id="IPR057889">
    <property type="entry name" value="crAss_MUZ_N"/>
</dbReference>
<name>A0A7M1RSY5_9CAUD</name>
<dbReference type="EMBL" id="MT774407">
    <property type="protein sequence ID" value="QOR57537.1"/>
    <property type="molecule type" value="Genomic_DNA"/>
</dbReference>
<feature type="domain" description="Crassvirus muzzle protein C-terminal" evidence="1">
    <location>
        <begin position="1253"/>
        <end position="1327"/>
    </location>
</feature>
<feature type="domain" description="Crassvirus muzzle protein N-terminal region" evidence="2">
    <location>
        <begin position="6"/>
        <end position="1235"/>
    </location>
</feature>
<dbReference type="InterPro" id="IPR057888">
    <property type="entry name" value="crAss_MUZ_C"/>
</dbReference>
<keyword evidence="4" id="KW-1185">Reference proteome</keyword>
<evidence type="ECO:0000259" key="1">
    <source>
        <dbReference type="Pfam" id="PF25729"/>
    </source>
</evidence>
<sequence>MISNTFQINTFTAGMDTDTDDTLLPNNKYRYGLDVRIVTDDEGTSGVLQSVDGAKKYNYSIKNTERIIGTATINDIAVVVTKLNDEYNKIYRIENFNSPNPTSTVILKGKLGIGKDYDSNQISIVLNYETISNIKMYFTDGGSIIKVINIMDDKYVLYPDIDNPLLDEEGNILNPNSIDIIPNAVLHPFVIRNLVKGNFKAGVAQYCYRLYNPHSQLTSLSSLSKTVHLAESDSSSRLEDYYGSSKGSLTGKGVVLSAPLDTKDFTRCTIIRIFYEDNDSAPTYSIIDDVEISPASDEINYTDTGSSGISTLTQEEFNALTSYAFICNSITTVLNRLFASNVTETSWVPMIEDVDGEIVEYDARAYRANSDGYIRIETSDPELYMYFGIDDVISMRKVPKQHDCINPYNLVTLNKYSATGSKYVYGRNKKLGGNGLNIEYTFIKTQLEEADITEAYGGLTNSVGIVGRNPVRVDYVATYDIKGGDPLYVDRDYNRYMQKNYADPIIDSRYRSYQRDEIYRFGIVFYNDKFIPSPVLWIGDIRFPDLLDCPITEMKYSSLLSVPLGILFTVKNMPIDAVAYEIVRCDRTIEDRTIVSLGVITPIYNYRILETKESGDIGVGESDKETSEYRSLPFLHSKKTNFLVMRIAYDSKILESGILKSDEHITDEYWRFISPEVCFNGEKMEDLFKSNIYIEQQNLLLTKFNPNLVNQDLTDVRNWVAVSSKNIYPPNGETSSDTNLLKGRQFARVFLTGSGKDNRLVFEFYALDFCNAYILKFFYDKSSKHFGKSQTISNAKYPPMIPYNVTNNGGVKPYKVNIGNITYSNWTATEFFTSDHVPTFGPAGPCLILQVSSDSINNIRGVSGSADSEYAYECPLIVVNAKRGIVPYSGNTYSARTNSVYVSIGAYSKEVDEPLYVYGGDTYIGLLDYPALMIFTKNDISEWNEAKKYFGAYIPFESTINMKLSMGEMTHRTFNSSLNTVDAFMQIEPTQMLGFHALSKPYYLYNDAYSVVSDAKLFTTRGLYDEANIKSYNRVYTSLAKTTNENVDSWSIFKPADYIDVDSKYGLITNIKGIFNKLYFWLNTAFGLLSVNERSLIQDNNVGQLVLGTGGVLDRYDYISTTSGSSVVNDRSIVNSNSNIYWYDLDNNEIVKFGGLGLNIISKECNVQAYMNNMYDQKTKEANSVYDKKYDEIWFRLYNKSLIYNERLNIFTSLYTFDPDFTLPFKDKVVTTKNNDFYVINSLQIDGFGDADKDVQLKIVVNKDPQYTKVFDNIAFLGEFIAPNNKILTLDVLRGAKFDTKHLTSTRQGEDLKFDYREDTYRLPVPRLDDFEENESLSFPARMRGKYMECEYKFKSDKDYSFLMPQITTTYRYSKI</sequence>
<protein>
    <submittedName>
        <fullName evidence="3">Stabilization protein</fullName>
    </submittedName>
</protein>
<accession>A0A7M1RSY5</accession>
<dbReference type="RefSeq" id="YP_010113177.1">
    <property type="nucleotide sequence ID" value="NC_055900.1"/>
</dbReference>
<organism evidence="3 4">
    <name type="scientific">uncultured phage cr125_1</name>
    <dbReference type="NCBI Taxonomy" id="2772091"/>
    <lineage>
        <taxon>Viruses</taxon>
        <taxon>Duplodnaviria</taxon>
        <taxon>Heunggongvirae</taxon>
        <taxon>Uroviricota</taxon>
        <taxon>Caudoviricetes</taxon>
        <taxon>Crassvirales</taxon>
        <taxon>Suoliviridae</taxon>
        <taxon>Uncouvirinae</taxon>
        <taxon>Aurodevirus</taxon>
        <taxon>Aurodevirus hominis</taxon>
    </lineage>
</organism>
<dbReference type="KEGG" id="vg:65131685"/>
<dbReference type="GeneID" id="65131685"/>
<reference evidence="3 4" key="1">
    <citation type="submission" date="2020-07" db="EMBL/GenBank/DDBJ databases">
        <title>Taxonomic proposal: Crassvirales, a new order of highly abundant and diverse bacterial viruses.</title>
        <authorList>
            <person name="Shkoporov A.N."/>
            <person name="Stockdale S.R."/>
            <person name="Guerin E."/>
            <person name="Ross R.P."/>
            <person name="Hill C."/>
        </authorList>
    </citation>
    <scope>NUCLEOTIDE SEQUENCE [LARGE SCALE GENOMIC DNA]</scope>
</reference>
<dbReference type="Pfam" id="PF25731">
    <property type="entry name" value="crAss_MUZ"/>
    <property type="match status" value="1"/>
</dbReference>